<evidence type="ECO:0000313" key="2">
    <source>
        <dbReference type="EMBL" id="KAK0656107.1"/>
    </source>
</evidence>
<name>A0AA40CZC8_9PEZI</name>
<dbReference type="SUPFAM" id="SSF55961">
    <property type="entry name" value="Bet v1-like"/>
    <property type="match status" value="1"/>
</dbReference>
<evidence type="ECO:0000259" key="1">
    <source>
        <dbReference type="Pfam" id="PF11274"/>
    </source>
</evidence>
<dbReference type="PANTHER" id="PTHR40370">
    <property type="entry name" value="EXPRESSED PROTEIN"/>
    <property type="match status" value="1"/>
</dbReference>
<comment type="caution">
    <text evidence="2">The sequence shown here is derived from an EMBL/GenBank/DDBJ whole genome shotgun (WGS) entry which is preliminary data.</text>
</comment>
<evidence type="ECO:0000313" key="3">
    <source>
        <dbReference type="Proteomes" id="UP001174936"/>
    </source>
</evidence>
<dbReference type="PANTHER" id="PTHR40370:SF1">
    <property type="entry name" value="DUF3074 DOMAIN-CONTAINING PROTEIN"/>
    <property type="match status" value="1"/>
</dbReference>
<accession>A0AA40CZC8</accession>
<sequence>MTGRIISLKGLHAADLPPLDATPDILAPVLISILQEAVPFIDSVAPKHIDNHTRDHRKWKRKGSKIYPDSAAPVELFERVVDDGAGSETWVCRRSVHVDEAAKGTANWSEFHDGFKERHVEVERAFTPSVMRADEIGRWSGSGVVAQEAGTTYGSFTLSIHAIRHRIGKPVLKDRTFPVLLMTCAAMKSPLSSEVTDAGTISRHELPEFLVVSIPVADYLASPQVPASVREEHESAVVAVYASVERIRKFGGDGGIEWIMATASDARGVLPTWVQTSAVPGQIAKDVPKFLAWAATRR</sequence>
<dbReference type="InterPro" id="IPR024500">
    <property type="entry name" value="DUF3074"/>
</dbReference>
<dbReference type="Proteomes" id="UP001174936">
    <property type="component" value="Unassembled WGS sequence"/>
</dbReference>
<gene>
    <name evidence="2" type="ORF">B0T16DRAFT_317549</name>
</gene>
<reference evidence="2" key="1">
    <citation type="submission" date="2023-06" db="EMBL/GenBank/DDBJ databases">
        <title>Genome-scale phylogeny and comparative genomics of the fungal order Sordariales.</title>
        <authorList>
            <consortium name="Lawrence Berkeley National Laboratory"/>
            <person name="Hensen N."/>
            <person name="Bonometti L."/>
            <person name="Westerberg I."/>
            <person name="Brannstrom I.O."/>
            <person name="Guillou S."/>
            <person name="Cros-Aarteil S."/>
            <person name="Calhoun S."/>
            <person name="Haridas S."/>
            <person name="Kuo A."/>
            <person name="Mondo S."/>
            <person name="Pangilinan J."/>
            <person name="Riley R."/>
            <person name="Labutti K."/>
            <person name="Andreopoulos B."/>
            <person name="Lipzen A."/>
            <person name="Chen C."/>
            <person name="Yanf M."/>
            <person name="Daum C."/>
            <person name="Ng V."/>
            <person name="Clum A."/>
            <person name="Steindorff A."/>
            <person name="Ohm R."/>
            <person name="Martin F."/>
            <person name="Silar P."/>
            <person name="Natvig D."/>
            <person name="Lalanne C."/>
            <person name="Gautier V."/>
            <person name="Ament-Velasquez S.L."/>
            <person name="Kruys A."/>
            <person name="Hutchinson M.I."/>
            <person name="Powell A.J."/>
            <person name="Barry K."/>
            <person name="Miller A.N."/>
            <person name="Grigoriev I.V."/>
            <person name="Debuchy R."/>
            <person name="Gladieux P."/>
            <person name="Thoren M.H."/>
            <person name="Johannesson H."/>
        </authorList>
    </citation>
    <scope>NUCLEOTIDE SEQUENCE</scope>
    <source>
        <strain evidence="2">SMH2532-1</strain>
    </source>
</reference>
<dbReference type="EMBL" id="JAULSV010000001">
    <property type="protein sequence ID" value="KAK0656107.1"/>
    <property type="molecule type" value="Genomic_DNA"/>
</dbReference>
<keyword evidence="3" id="KW-1185">Reference proteome</keyword>
<feature type="domain" description="DUF3074" evidence="1">
    <location>
        <begin position="90"/>
        <end position="294"/>
    </location>
</feature>
<proteinExistence type="predicted"/>
<dbReference type="Pfam" id="PF11274">
    <property type="entry name" value="DUF3074"/>
    <property type="match status" value="1"/>
</dbReference>
<organism evidence="2 3">
    <name type="scientific">Cercophora newfieldiana</name>
    <dbReference type="NCBI Taxonomy" id="92897"/>
    <lineage>
        <taxon>Eukaryota</taxon>
        <taxon>Fungi</taxon>
        <taxon>Dikarya</taxon>
        <taxon>Ascomycota</taxon>
        <taxon>Pezizomycotina</taxon>
        <taxon>Sordariomycetes</taxon>
        <taxon>Sordariomycetidae</taxon>
        <taxon>Sordariales</taxon>
        <taxon>Lasiosphaeriaceae</taxon>
        <taxon>Cercophora</taxon>
    </lineage>
</organism>
<protein>
    <recommendedName>
        <fullName evidence="1">DUF3074 domain-containing protein</fullName>
    </recommendedName>
</protein>
<dbReference type="AlphaFoldDB" id="A0AA40CZC8"/>